<keyword evidence="8" id="KW-1185">Reference proteome</keyword>
<dbReference type="InterPro" id="IPR007422">
    <property type="entry name" value="Peptidase_Prp"/>
</dbReference>
<dbReference type="InterPro" id="IPR036764">
    <property type="entry name" value="Peptidase_Prp_sf"/>
</dbReference>
<dbReference type="Pfam" id="PF04327">
    <property type="entry name" value="Peptidase_Prp"/>
    <property type="match status" value="1"/>
</dbReference>
<evidence type="ECO:0000256" key="4">
    <source>
        <dbReference type="ARBA" id="ARBA00022807"/>
    </source>
</evidence>
<organism evidence="7 8">
    <name type="scientific">Melghirimyces thermohalophilus</name>
    <dbReference type="NCBI Taxonomy" id="1236220"/>
    <lineage>
        <taxon>Bacteria</taxon>
        <taxon>Bacillati</taxon>
        <taxon>Bacillota</taxon>
        <taxon>Bacilli</taxon>
        <taxon>Bacillales</taxon>
        <taxon>Thermoactinomycetaceae</taxon>
        <taxon>Melghirimyces</taxon>
    </lineage>
</organism>
<comment type="similarity">
    <text evidence="5">Belongs to the Prp family.</text>
</comment>
<evidence type="ECO:0000256" key="1">
    <source>
        <dbReference type="ARBA" id="ARBA00022517"/>
    </source>
</evidence>
<evidence type="ECO:0000256" key="5">
    <source>
        <dbReference type="ARBA" id="ARBA00044503"/>
    </source>
</evidence>
<proteinExistence type="inferred from homology"/>
<dbReference type="GO" id="GO:0008234">
    <property type="term" value="F:cysteine-type peptidase activity"/>
    <property type="evidence" value="ECO:0007669"/>
    <property type="project" value="UniProtKB-KW"/>
</dbReference>
<keyword evidence="3" id="KW-0378">Hydrolase</keyword>
<dbReference type="STRING" id="1236220.SAMN04488112_104106"/>
<gene>
    <name evidence="7" type="ORF">SAMN04488112_104106</name>
</gene>
<dbReference type="GO" id="GO:0042254">
    <property type="term" value="P:ribosome biogenesis"/>
    <property type="evidence" value="ECO:0007669"/>
    <property type="project" value="UniProtKB-KW"/>
</dbReference>
<evidence type="ECO:0000313" key="8">
    <source>
        <dbReference type="Proteomes" id="UP000199387"/>
    </source>
</evidence>
<dbReference type="PANTHER" id="PTHR39178:SF1">
    <property type="entry name" value="RIBOSOMAL-PROCESSING CYSTEINE PROTEASE PRP"/>
    <property type="match status" value="1"/>
</dbReference>
<keyword evidence="2" id="KW-0645">Protease</keyword>
<dbReference type="GO" id="GO:0006508">
    <property type="term" value="P:proteolysis"/>
    <property type="evidence" value="ECO:0007669"/>
    <property type="project" value="UniProtKB-KW"/>
</dbReference>
<keyword evidence="4" id="KW-0788">Thiol protease</keyword>
<protein>
    <recommendedName>
        <fullName evidence="6">Ribosomal processing cysteine protease Prp</fullName>
    </recommendedName>
</protein>
<dbReference type="SUPFAM" id="SSF118010">
    <property type="entry name" value="TM1457-like"/>
    <property type="match status" value="1"/>
</dbReference>
<reference evidence="7 8" key="1">
    <citation type="submission" date="2016-10" db="EMBL/GenBank/DDBJ databases">
        <authorList>
            <person name="de Groot N.N."/>
        </authorList>
    </citation>
    <scope>NUCLEOTIDE SEQUENCE [LARGE SCALE GENOMIC DNA]</scope>
    <source>
        <strain evidence="7 8">DSM 45514</strain>
    </source>
</reference>
<name>A0A1G6JML9_9BACL</name>
<evidence type="ECO:0000256" key="2">
    <source>
        <dbReference type="ARBA" id="ARBA00022670"/>
    </source>
</evidence>
<sequence>MQGHAGYAEAGEDIVCAAVSGISIGLANASETLLGVTVVQDADEEEGGYLDCRIPEELEPDKRKQVRFLLEAMAASLQSVADEHSAYVQMNRY</sequence>
<accession>A0A1G6JML9</accession>
<dbReference type="PANTHER" id="PTHR39178">
    <property type="entry name" value="HYPOTHETICAL RIBOSOME-ASSOCIATED PROTEIN"/>
    <property type="match status" value="1"/>
</dbReference>
<evidence type="ECO:0000256" key="6">
    <source>
        <dbReference type="ARBA" id="ARBA00044538"/>
    </source>
</evidence>
<dbReference type="Gene3D" id="3.30.70.1490">
    <property type="entry name" value="Cysteine protease Prp"/>
    <property type="match status" value="1"/>
</dbReference>
<dbReference type="Proteomes" id="UP000199387">
    <property type="component" value="Unassembled WGS sequence"/>
</dbReference>
<dbReference type="CDD" id="cd16332">
    <property type="entry name" value="Prp-like"/>
    <property type="match status" value="1"/>
</dbReference>
<evidence type="ECO:0000313" key="7">
    <source>
        <dbReference type="EMBL" id="SDC19911.1"/>
    </source>
</evidence>
<evidence type="ECO:0000256" key="3">
    <source>
        <dbReference type="ARBA" id="ARBA00022801"/>
    </source>
</evidence>
<dbReference type="AlphaFoldDB" id="A0A1G6JML9"/>
<dbReference type="EMBL" id="FMZA01000004">
    <property type="protein sequence ID" value="SDC19911.1"/>
    <property type="molecule type" value="Genomic_DNA"/>
</dbReference>
<keyword evidence="1" id="KW-0690">Ribosome biogenesis</keyword>